<dbReference type="EMBL" id="CP045893">
    <property type="protein sequence ID" value="QQP53432.1"/>
    <property type="molecule type" value="Genomic_DNA"/>
</dbReference>
<evidence type="ECO:0000313" key="3">
    <source>
        <dbReference type="EMBL" id="QQP57951.1"/>
    </source>
</evidence>
<accession>A0A7T8JXG2</accession>
<protein>
    <submittedName>
        <fullName evidence="1">AC9 transposase</fullName>
    </submittedName>
</protein>
<dbReference type="EMBL" id="CP045891">
    <property type="protein sequence ID" value="QQP57951.1"/>
    <property type="molecule type" value="Genomic_DNA"/>
</dbReference>
<dbReference type="Proteomes" id="UP000595437">
    <property type="component" value="Chromosome 12"/>
</dbReference>
<feature type="non-terminal residue" evidence="1">
    <location>
        <position position="1"/>
    </location>
</feature>
<name>A0A7T8JXG2_CALRO</name>
<dbReference type="AlphaFoldDB" id="A0A7T8JXG2"/>
<reference evidence="4" key="1">
    <citation type="submission" date="2021-01" db="EMBL/GenBank/DDBJ databases">
        <title>Caligus Genome Assembly.</title>
        <authorList>
            <person name="Gallardo-Escarate C."/>
        </authorList>
    </citation>
    <scope>NUCLEOTIDE SEQUENCE [LARGE SCALE GENOMIC DNA]</scope>
</reference>
<feature type="non-terminal residue" evidence="1">
    <location>
        <position position="66"/>
    </location>
</feature>
<evidence type="ECO:0000313" key="1">
    <source>
        <dbReference type="EMBL" id="QQP37736.1"/>
    </source>
</evidence>
<reference evidence="1" key="2">
    <citation type="journal article" name="Sci. Data">
        <title>Chromosome-scale genome assembly of the sea louse Caligus rogercresseyi by SMRT sequencing and Hi-C analysis.</title>
        <authorList>
            <person name="Gallardo-Escarate C."/>
            <person name="Valenzuela-Munoz V."/>
            <person name="Nunez-Acuna G."/>
            <person name="Valenzuela-Miranda D."/>
            <person name="Goncalves A.T."/>
            <person name="Escobar-Sepulveda H."/>
            <person name="Liachko I."/>
            <person name="Nelson B."/>
            <person name="Roberts S."/>
            <person name="Warren W."/>
        </authorList>
    </citation>
    <scope>NUCLEOTIDE SEQUENCE</scope>
    <source>
        <tissue evidence="1">Whole tissue</tissue>
    </source>
</reference>
<keyword evidence="4" id="KW-1185">Reference proteome</keyword>
<dbReference type="OrthoDB" id="7881929at2759"/>
<sequence>IDRISFRTIATSVDIQEGLRARGFKVVKDPRSVKSHVLAFADEIKDEIKIKLQKLRKTEKFSISLD</sequence>
<dbReference type="Proteomes" id="UP000595437">
    <property type="component" value="Chromosome 2"/>
</dbReference>
<organism evidence="1 4">
    <name type="scientific">Caligus rogercresseyi</name>
    <name type="common">Sea louse</name>
    <dbReference type="NCBI Taxonomy" id="217165"/>
    <lineage>
        <taxon>Eukaryota</taxon>
        <taxon>Metazoa</taxon>
        <taxon>Ecdysozoa</taxon>
        <taxon>Arthropoda</taxon>
        <taxon>Crustacea</taxon>
        <taxon>Multicrustacea</taxon>
        <taxon>Hexanauplia</taxon>
        <taxon>Copepoda</taxon>
        <taxon>Siphonostomatoida</taxon>
        <taxon>Caligidae</taxon>
        <taxon>Caligus</taxon>
    </lineage>
</organism>
<dbReference type="EMBL" id="CP045901">
    <property type="protein sequence ID" value="QQP37736.1"/>
    <property type="molecule type" value="Genomic_DNA"/>
</dbReference>
<gene>
    <name evidence="3" type="ORF">FKW44_003115</name>
    <name evidence="2" type="ORF">FKW44_005914</name>
    <name evidence="1" type="ORF">FKW44_018117</name>
</gene>
<proteinExistence type="predicted"/>
<evidence type="ECO:0000313" key="2">
    <source>
        <dbReference type="EMBL" id="QQP53432.1"/>
    </source>
</evidence>
<dbReference type="Proteomes" id="UP000595437">
    <property type="component" value="Chromosome 4"/>
</dbReference>
<evidence type="ECO:0000313" key="4">
    <source>
        <dbReference type="Proteomes" id="UP000595437"/>
    </source>
</evidence>